<dbReference type="RefSeq" id="WP_079426122.1">
    <property type="nucleotide sequence ID" value="NZ_MZGV01000039.1"/>
</dbReference>
<evidence type="ECO:0000313" key="2">
    <source>
        <dbReference type="Proteomes" id="UP000190080"/>
    </source>
</evidence>
<protein>
    <submittedName>
        <fullName evidence="1">Uncharacterized protein</fullName>
    </submittedName>
</protein>
<proteinExistence type="predicted"/>
<dbReference type="STRING" id="1450648.CLORY_31270"/>
<sequence length="78" mass="8974">MSTDKIFQYGSFLKIYTEEDSIIVNVNMEGLDKETINDIEMLINSALSLLQEKSIAEVLYSQNKEHIAIRIAQSKYLM</sequence>
<dbReference type="EMBL" id="MZGV01000039">
    <property type="protein sequence ID" value="OPJ59782.1"/>
    <property type="molecule type" value="Genomic_DNA"/>
</dbReference>
<organism evidence="1 2">
    <name type="scientific">Clostridium oryzae</name>
    <dbReference type="NCBI Taxonomy" id="1450648"/>
    <lineage>
        <taxon>Bacteria</taxon>
        <taxon>Bacillati</taxon>
        <taxon>Bacillota</taxon>
        <taxon>Clostridia</taxon>
        <taxon>Eubacteriales</taxon>
        <taxon>Clostridiaceae</taxon>
        <taxon>Clostridium</taxon>
    </lineage>
</organism>
<reference evidence="1 2" key="1">
    <citation type="submission" date="2017-03" db="EMBL/GenBank/DDBJ databases">
        <title>Genome sequence of Clostridium oryzae DSM 28571.</title>
        <authorList>
            <person name="Poehlein A."/>
            <person name="Daniel R."/>
        </authorList>
    </citation>
    <scope>NUCLEOTIDE SEQUENCE [LARGE SCALE GENOMIC DNA]</scope>
    <source>
        <strain evidence="1 2">DSM 28571</strain>
    </source>
</reference>
<evidence type="ECO:0000313" key="1">
    <source>
        <dbReference type="EMBL" id="OPJ59782.1"/>
    </source>
</evidence>
<accession>A0A1V4IIF0</accession>
<gene>
    <name evidence="1" type="ORF">CLORY_31270</name>
</gene>
<name>A0A1V4IIF0_9CLOT</name>
<keyword evidence="2" id="KW-1185">Reference proteome</keyword>
<comment type="caution">
    <text evidence="1">The sequence shown here is derived from an EMBL/GenBank/DDBJ whole genome shotgun (WGS) entry which is preliminary data.</text>
</comment>
<dbReference type="Proteomes" id="UP000190080">
    <property type="component" value="Unassembled WGS sequence"/>
</dbReference>
<dbReference type="AlphaFoldDB" id="A0A1V4IIF0"/>